<dbReference type="PRINTS" id="PR00344">
    <property type="entry name" value="BCTRLSENSOR"/>
</dbReference>
<reference evidence="6" key="1">
    <citation type="submission" date="2019-08" db="EMBL/GenBank/DDBJ databases">
        <authorList>
            <person name="Kucharzyk K."/>
            <person name="Murdoch R.W."/>
            <person name="Higgins S."/>
            <person name="Loffler F."/>
        </authorList>
    </citation>
    <scope>NUCLEOTIDE SEQUENCE</scope>
</reference>
<dbReference type="PROSITE" id="PS50110">
    <property type="entry name" value="RESPONSE_REGULATORY"/>
    <property type="match status" value="1"/>
</dbReference>
<evidence type="ECO:0000259" key="5">
    <source>
        <dbReference type="PROSITE" id="PS50110"/>
    </source>
</evidence>
<dbReference type="GO" id="GO:0000155">
    <property type="term" value="F:phosphorelay sensor kinase activity"/>
    <property type="evidence" value="ECO:0007669"/>
    <property type="project" value="TreeGrafter"/>
</dbReference>
<dbReference type="InterPro" id="IPR036890">
    <property type="entry name" value="HATPase_C_sf"/>
</dbReference>
<dbReference type="SMART" id="SM00421">
    <property type="entry name" value="HTH_LUXR"/>
    <property type="match status" value="1"/>
</dbReference>
<dbReference type="PROSITE" id="PS50109">
    <property type="entry name" value="HIS_KIN"/>
    <property type="match status" value="1"/>
</dbReference>
<evidence type="ECO:0000256" key="1">
    <source>
        <dbReference type="ARBA" id="ARBA00022553"/>
    </source>
</evidence>
<evidence type="ECO:0000313" key="6">
    <source>
        <dbReference type="EMBL" id="MPM14669.1"/>
    </source>
</evidence>
<keyword evidence="6" id="KW-0808">Transferase</keyword>
<keyword evidence="2" id="KW-0238">DNA-binding</keyword>
<dbReference type="EC" id="2.7.13.3" evidence="6"/>
<feature type="domain" description="Histidine kinase" evidence="4">
    <location>
        <begin position="1"/>
        <end position="184"/>
    </location>
</feature>
<dbReference type="InterPro" id="IPR016032">
    <property type="entry name" value="Sig_transdc_resp-reg_C-effctor"/>
</dbReference>
<feature type="domain" description="Response regulatory" evidence="5">
    <location>
        <begin position="223"/>
        <end position="338"/>
    </location>
</feature>
<organism evidence="6">
    <name type="scientific">bioreactor metagenome</name>
    <dbReference type="NCBI Taxonomy" id="1076179"/>
    <lineage>
        <taxon>unclassified sequences</taxon>
        <taxon>metagenomes</taxon>
        <taxon>ecological metagenomes</taxon>
    </lineage>
</organism>
<dbReference type="SUPFAM" id="SSF55874">
    <property type="entry name" value="ATPase domain of HSP90 chaperone/DNA topoisomerase II/histidine kinase"/>
    <property type="match status" value="1"/>
</dbReference>
<dbReference type="InterPro" id="IPR036388">
    <property type="entry name" value="WH-like_DNA-bd_sf"/>
</dbReference>
<evidence type="ECO:0000259" key="3">
    <source>
        <dbReference type="PROSITE" id="PS50043"/>
    </source>
</evidence>
<dbReference type="InterPro" id="IPR001789">
    <property type="entry name" value="Sig_transdc_resp-reg_receiver"/>
</dbReference>
<dbReference type="InterPro" id="IPR011006">
    <property type="entry name" value="CheY-like_superfamily"/>
</dbReference>
<dbReference type="CDD" id="cd00075">
    <property type="entry name" value="HATPase"/>
    <property type="match status" value="1"/>
</dbReference>
<gene>
    <name evidence="6" type="primary">rcsC_142</name>
    <name evidence="6" type="ORF">SDC9_61033</name>
</gene>
<dbReference type="CDD" id="cd00156">
    <property type="entry name" value="REC"/>
    <property type="match status" value="1"/>
</dbReference>
<dbReference type="GO" id="GO:0003677">
    <property type="term" value="F:DNA binding"/>
    <property type="evidence" value="ECO:0007669"/>
    <property type="project" value="UniProtKB-KW"/>
</dbReference>
<dbReference type="InterPro" id="IPR000792">
    <property type="entry name" value="Tscrpt_reg_LuxR_C"/>
</dbReference>
<comment type="caution">
    <text evidence="6">The sequence shown here is derived from an EMBL/GenBank/DDBJ whole genome shotgun (WGS) entry which is preliminary data.</text>
</comment>
<dbReference type="Gene3D" id="3.40.50.2300">
    <property type="match status" value="1"/>
</dbReference>
<dbReference type="Pfam" id="PF02518">
    <property type="entry name" value="HATPase_c"/>
    <property type="match status" value="1"/>
</dbReference>
<dbReference type="Pfam" id="PF00072">
    <property type="entry name" value="Response_reg"/>
    <property type="match status" value="1"/>
</dbReference>
<protein>
    <submittedName>
        <fullName evidence="6">Sensor histidine kinase RcsC</fullName>
        <ecNumber evidence="6">2.7.13.3</ecNumber>
    </submittedName>
</protein>
<dbReference type="GO" id="GO:0006355">
    <property type="term" value="P:regulation of DNA-templated transcription"/>
    <property type="evidence" value="ECO:0007669"/>
    <property type="project" value="InterPro"/>
</dbReference>
<dbReference type="PANTHER" id="PTHR43547:SF2">
    <property type="entry name" value="HYBRID SIGNAL TRANSDUCTION HISTIDINE KINASE C"/>
    <property type="match status" value="1"/>
</dbReference>
<feature type="domain" description="HTH luxR-type" evidence="3">
    <location>
        <begin position="377"/>
        <end position="442"/>
    </location>
</feature>
<dbReference type="SMART" id="SM00387">
    <property type="entry name" value="HATPase_c"/>
    <property type="match status" value="1"/>
</dbReference>
<dbReference type="CDD" id="cd06170">
    <property type="entry name" value="LuxR_C_like"/>
    <property type="match status" value="1"/>
</dbReference>
<accession>A0A644XF08</accession>
<evidence type="ECO:0000256" key="2">
    <source>
        <dbReference type="ARBA" id="ARBA00023125"/>
    </source>
</evidence>
<dbReference type="PROSITE" id="PS50043">
    <property type="entry name" value="HTH_LUXR_2"/>
    <property type="match status" value="1"/>
</dbReference>
<dbReference type="InterPro" id="IPR004358">
    <property type="entry name" value="Sig_transdc_His_kin-like_C"/>
</dbReference>
<dbReference type="SUPFAM" id="SSF46894">
    <property type="entry name" value="C-terminal effector domain of the bipartite response regulators"/>
    <property type="match status" value="1"/>
</dbReference>
<evidence type="ECO:0000259" key="4">
    <source>
        <dbReference type="PROSITE" id="PS50109"/>
    </source>
</evidence>
<dbReference type="SMART" id="SM00448">
    <property type="entry name" value="REC"/>
    <property type="match status" value="1"/>
</dbReference>
<dbReference type="AlphaFoldDB" id="A0A644XF08"/>
<dbReference type="Gene3D" id="1.10.10.10">
    <property type="entry name" value="Winged helix-like DNA-binding domain superfamily/Winged helix DNA-binding domain"/>
    <property type="match status" value="1"/>
</dbReference>
<dbReference type="SUPFAM" id="SSF52172">
    <property type="entry name" value="CheY-like"/>
    <property type="match status" value="1"/>
</dbReference>
<dbReference type="Gene3D" id="3.30.565.10">
    <property type="entry name" value="Histidine kinase-like ATPase, C-terminal domain"/>
    <property type="match status" value="1"/>
</dbReference>
<keyword evidence="6" id="KW-0418">Kinase</keyword>
<dbReference type="Pfam" id="PF00196">
    <property type="entry name" value="GerE"/>
    <property type="match status" value="1"/>
</dbReference>
<dbReference type="EMBL" id="VSSQ01002318">
    <property type="protein sequence ID" value="MPM14669.1"/>
    <property type="molecule type" value="Genomic_DNA"/>
</dbReference>
<dbReference type="PRINTS" id="PR00038">
    <property type="entry name" value="HTHLUXR"/>
</dbReference>
<sequence length="442" mass="49694">MLQAIERNSLTLLRLVNQLLRLEHTPYSKVTVPLPLLATIRLIIAEFEPIARDRELTLCMEESRFGFSPALLVNQEDFESLLMNLLSNALKYTRSGGRITVKVSPNEQGGLLLSVVDTGIGIPKEEQSRIFEQFEIIADEKVSLQTGLGLPLVRHIMHEYGGEVLLESCEGNGSTFTLSFPPSLVETLHVEQMASSATLAQLFLSDFSHLRVDEQQEGSDLPTLLVVEDHADLRWYIHSILAKSYRVLLAEDASKGLAFLKDEHVDLIICDVMMPRMDGHAFLKEVKARFKEAPIPLIFLTARDSVEEKIDSLREGAMRYLTKPFRPEVLLAIIESVLNHDKELLGSRIEHVRSGLAAVLEEMEHPQRKSDSFAVRQYARQKALSKREIEVLLLIAQGLSDKEIGAQLSLSPKTVANHNRAIYAKCEVSGRYDLLSKLYSGW</sequence>
<dbReference type="InterPro" id="IPR005467">
    <property type="entry name" value="His_kinase_dom"/>
</dbReference>
<keyword evidence="1" id="KW-0597">Phosphoprotein</keyword>
<dbReference type="PANTHER" id="PTHR43547">
    <property type="entry name" value="TWO-COMPONENT HISTIDINE KINASE"/>
    <property type="match status" value="1"/>
</dbReference>
<proteinExistence type="predicted"/>
<dbReference type="InterPro" id="IPR003594">
    <property type="entry name" value="HATPase_dom"/>
</dbReference>
<name>A0A644XF08_9ZZZZ</name>